<reference evidence="1" key="1">
    <citation type="submission" date="2023-05" db="EMBL/GenBank/DDBJ databases">
        <authorList>
            <consortium name="ELIXIR-Norway"/>
        </authorList>
    </citation>
    <scope>NUCLEOTIDE SEQUENCE</scope>
</reference>
<accession>A0AC59Y835</accession>
<evidence type="ECO:0000313" key="2">
    <source>
        <dbReference type="Proteomes" id="UP001162501"/>
    </source>
</evidence>
<protein>
    <submittedName>
        <fullName evidence="1">Uncharacterized protein</fullName>
    </submittedName>
</protein>
<gene>
    <name evidence="1" type="ORF">MRATA1EN22A_LOCUS2975</name>
</gene>
<dbReference type="EMBL" id="OX596095">
    <property type="protein sequence ID" value="CAM9471615.1"/>
    <property type="molecule type" value="Genomic_DNA"/>
</dbReference>
<sequence length="161" mass="16971">MFSSLTSSSPPWASTSISSLLGPAPDPPPLHPVLSDRQGRPLSWVPSCPPATVLSLLEISVFSSRIKWWSCFGLSLEPTFLLTPPFSAADLTHRPGFTFYMHRPVTCGTPGHGTQPPRPTKEPSEPRPGLGQAPARCGEGPGLAVGLRAAPGSLWGLGPVT</sequence>
<dbReference type="Proteomes" id="UP001162501">
    <property type="component" value="Chromosome 11"/>
</dbReference>
<reference evidence="1" key="2">
    <citation type="submission" date="2025-03" db="EMBL/GenBank/DDBJ databases">
        <authorList>
            <consortium name="ELIXIR-Norway"/>
            <consortium name="Elixir Norway"/>
        </authorList>
    </citation>
    <scope>NUCLEOTIDE SEQUENCE</scope>
</reference>
<name>A0AC59Y835_RANTA</name>
<evidence type="ECO:0000313" key="1">
    <source>
        <dbReference type="EMBL" id="CAM9471615.1"/>
    </source>
</evidence>
<proteinExistence type="predicted"/>
<organism evidence="1 2">
    <name type="scientific">Rangifer tarandus platyrhynchus</name>
    <name type="common">Svalbard reindeer</name>
    <dbReference type="NCBI Taxonomy" id="3082113"/>
    <lineage>
        <taxon>Eukaryota</taxon>
        <taxon>Metazoa</taxon>
        <taxon>Chordata</taxon>
        <taxon>Craniata</taxon>
        <taxon>Vertebrata</taxon>
        <taxon>Euteleostomi</taxon>
        <taxon>Mammalia</taxon>
        <taxon>Eutheria</taxon>
        <taxon>Laurasiatheria</taxon>
        <taxon>Artiodactyla</taxon>
        <taxon>Ruminantia</taxon>
        <taxon>Pecora</taxon>
        <taxon>Cervidae</taxon>
        <taxon>Odocoileinae</taxon>
        <taxon>Rangifer</taxon>
    </lineage>
</organism>